<accession>E9RG68</accession>
<name>E9RG68_ECOLX</name>
<gene>
    <name evidence="2" type="primary">aafA</name>
</gene>
<organism evidence="2">
    <name type="scientific">Escherichia coli OUT:HNM</name>
    <dbReference type="NCBI Taxonomy" id="244318"/>
    <lineage>
        <taxon>Bacteria</taxon>
        <taxon>Pseudomonadati</taxon>
        <taxon>Pseudomonadota</taxon>
        <taxon>Gammaproteobacteria</taxon>
        <taxon>Enterobacterales</taxon>
        <taxon>Enterobacteriaceae</taxon>
        <taxon>Escherichia</taxon>
    </lineage>
</organism>
<protein>
    <submittedName>
        <fullName evidence="2">Aggregative adherence fimbriae II</fullName>
    </submittedName>
</protein>
<evidence type="ECO:0000313" key="2">
    <source>
        <dbReference type="EMBL" id="BAJ79293.1"/>
    </source>
</evidence>
<dbReference type="AlphaFoldDB" id="E9RG68"/>
<feature type="chain" id="PRO_5003243382" evidence="1">
    <location>
        <begin position="24"/>
        <end position="160"/>
    </location>
</feature>
<evidence type="ECO:0000256" key="1">
    <source>
        <dbReference type="SAM" id="SignalP"/>
    </source>
</evidence>
<dbReference type="EMBL" id="AB571091">
    <property type="protein sequence ID" value="BAJ79293.1"/>
    <property type="molecule type" value="Genomic_DNA"/>
</dbReference>
<sequence length="160" mass="17072">MKKIRMFVIATLLSSGAAINATAAVKTATSTITVVNNCEITIIPATNSNINVDRSADTTLSFTIKQPQRCANAGVRMKAWGEGKYGQLLIKPQGKNASAGYTLASPRFSYTPDKPTSTMNGFILTNPGVYQLVMSGSITPTMPLRPGIYEVVLNAELVTI</sequence>
<reference evidence="2" key="1">
    <citation type="submission" date="2010-07" db="EMBL/GenBank/DDBJ databases">
        <title>Escherichia coli aggregative adherence fimbria variants.</title>
        <authorList>
            <person name="Ito K."/>
            <person name="Matsushita S."/>
            <person name="Yamazaki M."/>
            <person name="Moriya K."/>
            <person name="Kurazono T."/>
            <person name="Hiruta N."/>
            <person name="Narimatsu H."/>
            <person name="Ueno N."/>
            <person name="Kumagai N."/>
            <person name="Hashimoto M."/>
            <person name="Ratchtrachenchai O."/>
        </authorList>
    </citation>
    <scope>NUCLEOTIDE SEQUENCE</scope>
    <source>
        <strain evidence="2">KI1774</strain>
    </source>
</reference>
<feature type="signal peptide" evidence="1">
    <location>
        <begin position="1"/>
        <end position="23"/>
    </location>
</feature>
<dbReference type="Gene3D" id="2.60.40.2910">
    <property type="match status" value="2"/>
</dbReference>
<keyword evidence="1" id="KW-0732">Signal</keyword>
<proteinExistence type="predicted"/>